<evidence type="ECO:0000313" key="4">
    <source>
        <dbReference type="Proteomes" id="UP001530400"/>
    </source>
</evidence>
<feature type="region of interest" description="Disordered" evidence="1">
    <location>
        <begin position="518"/>
        <end position="551"/>
    </location>
</feature>
<evidence type="ECO:0000259" key="2">
    <source>
        <dbReference type="Pfam" id="PF07727"/>
    </source>
</evidence>
<dbReference type="EMBL" id="JALLPJ020000160">
    <property type="protein sequence ID" value="KAL3800397.1"/>
    <property type="molecule type" value="Genomic_DNA"/>
</dbReference>
<evidence type="ECO:0000256" key="1">
    <source>
        <dbReference type="SAM" id="MobiDB-lite"/>
    </source>
</evidence>
<comment type="caution">
    <text evidence="3">The sequence shown here is derived from an EMBL/GenBank/DDBJ whole genome shotgun (WGS) entry which is preliminary data.</text>
</comment>
<dbReference type="InterPro" id="IPR013103">
    <property type="entry name" value="RVT_2"/>
</dbReference>
<feature type="region of interest" description="Disordered" evidence="1">
    <location>
        <begin position="440"/>
        <end position="504"/>
    </location>
</feature>
<feature type="region of interest" description="Disordered" evidence="1">
    <location>
        <begin position="360"/>
        <end position="397"/>
    </location>
</feature>
<feature type="compositionally biased region" description="Basic and acidic residues" evidence="1">
    <location>
        <begin position="468"/>
        <end position="483"/>
    </location>
</feature>
<accession>A0ABD3QJ58</accession>
<sequence>MAQSEVICHDRLRHVLTVCGVNNTGPQADRQTTEFITSQGFYSILDFEGLSQSDIGGLVKAFSTSKPATGNLGFMVQKKLEALAFWITDRKRRQVAVNHLEWDDAACLEARALADIAEQRKSNPQTVKRVDKVSTGLKWYTWQQRFTNYLSTILGVSNTPLSYVIRPDKPRGWNPMTDAANDEEKLIYQVSLSGPVFNVDNKTVHSKLLEVTMGEPAYEWIRSFEKTQDGRGTYSVLRTHCEGTDYTELRVNEADKIMKDTSYSNERHFSYDAYSTKLQEAFTTYEAVGQAYPERQKVRHMLDKMNVYNNTKIIIAKEYVMDNFGTDWIQAVNYMKTKVIQAFPNALSVDKRRNSRYVNETNAGTRGHGRGGRGGRFTRGGGRGRGRGGRGDYGRGGRVPYDDGAAIPKECHGINTTNIFRAFRDDEWAALGREWQHKIRDRREAAKARDGDNSGNRKRSASESNTYYRERNSYYRADPKSGEAAEDTASQEDPKSEKGGKAGLKFGANKYYEDRKDRSINGITSGPRGYNRSHKVQRTTTYSHGKSDHSDHIDAKCELDTRADTICAGKNFRALAMTGQTCDVSGFHQSFESLRDIPIAQVATAVTLESGETVILVINEALYFGNEMNHSLINPNQIRSNRIDVSDNPYDRDKDFGITHDECFIPFVAEGSTVYFDSFVPSDVQLETLRHIELTSSDEWDPTNVDMQRYIPQGNTRFVQQMNRNTEPREVSETDSHLASISEACCPSLFAKRMIESVHVESRNDHTPAMRHASEVISNTRHSVITPERVSRVFGVGLNAAKQTIAVTTQKGVRRAINPLNRRYRVDHLNLHQNRLGGQWYVDHMSAQKKSINQNTGAWVYSNGNLTKVYPVRTRSEVDDTLSTFCNDLGIPAKLKSDRAPELCGKGSSFYKYARKQHIDLTYAEPDRKNQISAIDTEIRQLKKRTRSKMVSRLRGRTGYEEVTGNTPDISEYLDFDFWDLVWYWDSPHPNVHDDNRKLARWAGVSHRIGSDMCYWLALPNGHIIAETTVQHVTRDELNDPEIKTRASLMDEQMRIRMDDTNFDNPELVNFHIGDDISLLDERIRDRWPEDPAYGDENTTPRDSDYNEPRERPEEDDIDIDTYDKLIGSQILLDDGTKATVRRRMTSYDGTTTGTAHVNPLLDTREYEVELEDGTTDAYFANIIAENLYSQCDSEGRELLSFREICDHRKNKRAISIANGYDVSKNGNRTPKRTTVGWELLVEWRDGTTDWVPLKDLKDTNPIELAEYARANDIAEEPAFKWWVTFCLQKRNRIINKTKSKYWRTTHKYGIKIPKNADDALRIDKMNGNDYWEKSIKKEMSKVRVAYKPHEAHTPEQVRKNEAPELTSYQEISCHLIFDVKMDFTRKARFVANGSTTEAPVSITYSSVVSRDSVRLAFLIAALNDLDIMSCDIGNAYLNAPCREKIWFRAGIECGEHKGKVMIITRALYGLKSSGAAWRSMFAESLRKMNWTPTRVDADVYRRESKKANGEAYYELLLVYVDDCMVVSHDPEKSMKAIGEIYELKDDSYGPPESYLGAVIEKFTLPDGSEAWSMRSDKYCKAAVETVKALLAEDGRELKSGKRNHKGPLPPGYRPELDITPEVNADKVQRFQQLIGILRWAIELGRIDILTEVAYLSQYQANLREGHLEALYLIFHYIWKNLMKRLVFDASVPECEEESFHLNADWTEFYGDVSEEDPPFEFHPAMTQL</sequence>
<dbReference type="SUPFAM" id="SSF56672">
    <property type="entry name" value="DNA/RNA polymerases"/>
    <property type="match status" value="1"/>
</dbReference>
<feature type="domain" description="Reverse transcriptase Ty1/copia-type" evidence="2">
    <location>
        <begin position="1379"/>
        <end position="1533"/>
    </location>
</feature>
<keyword evidence="4" id="KW-1185">Reference proteome</keyword>
<proteinExistence type="predicted"/>
<name>A0ABD3QJ58_9STRA</name>
<dbReference type="InterPro" id="IPR043502">
    <property type="entry name" value="DNA/RNA_pol_sf"/>
</dbReference>
<organism evidence="3 4">
    <name type="scientific">Cyclotella atomus</name>
    <dbReference type="NCBI Taxonomy" id="382360"/>
    <lineage>
        <taxon>Eukaryota</taxon>
        <taxon>Sar</taxon>
        <taxon>Stramenopiles</taxon>
        <taxon>Ochrophyta</taxon>
        <taxon>Bacillariophyta</taxon>
        <taxon>Coscinodiscophyceae</taxon>
        <taxon>Thalassiosirophycidae</taxon>
        <taxon>Stephanodiscales</taxon>
        <taxon>Stephanodiscaceae</taxon>
        <taxon>Cyclotella</taxon>
    </lineage>
</organism>
<feature type="region of interest" description="Disordered" evidence="1">
    <location>
        <begin position="1088"/>
        <end position="1119"/>
    </location>
</feature>
<reference evidence="3 4" key="1">
    <citation type="submission" date="2024-10" db="EMBL/GenBank/DDBJ databases">
        <title>Updated reference genomes for cyclostephanoid diatoms.</title>
        <authorList>
            <person name="Roberts W.R."/>
            <person name="Alverson A.J."/>
        </authorList>
    </citation>
    <scope>NUCLEOTIDE SEQUENCE [LARGE SCALE GENOMIC DNA]</scope>
    <source>
        <strain evidence="3 4">AJA010-31</strain>
    </source>
</reference>
<dbReference type="Pfam" id="PF07727">
    <property type="entry name" value="RVT_2"/>
    <property type="match status" value="1"/>
</dbReference>
<feature type="non-terminal residue" evidence="3">
    <location>
        <position position="1729"/>
    </location>
</feature>
<protein>
    <recommendedName>
        <fullName evidence="2">Reverse transcriptase Ty1/copia-type domain-containing protein</fullName>
    </recommendedName>
</protein>
<feature type="compositionally biased region" description="Basic and acidic residues" evidence="1">
    <location>
        <begin position="1099"/>
        <end position="1113"/>
    </location>
</feature>
<gene>
    <name evidence="3" type="ORF">ACHAWO_001874</name>
</gene>
<dbReference type="Proteomes" id="UP001530400">
    <property type="component" value="Unassembled WGS sequence"/>
</dbReference>
<feature type="compositionally biased region" description="Basic and acidic residues" evidence="1">
    <location>
        <begin position="440"/>
        <end position="452"/>
    </location>
</feature>
<evidence type="ECO:0000313" key="3">
    <source>
        <dbReference type="EMBL" id="KAL3800397.1"/>
    </source>
</evidence>